<reference evidence="3" key="3">
    <citation type="submission" date="2024-02" db="EMBL/GenBank/DDBJ databases">
        <title>Comparative genomics of Cryptococcus and Kwoniella reveals pathogenesis evolution and contrasting modes of karyotype evolution via chromosome fusion or intercentromeric recombination.</title>
        <authorList>
            <person name="Coelho M.A."/>
            <person name="David-Palma M."/>
            <person name="Shea T."/>
            <person name="Bowers K."/>
            <person name="McGinley-Smith S."/>
            <person name="Mohammad A.W."/>
            <person name="Gnirke A."/>
            <person name="Yurkov A.M."/>
            <person name="Nowrousian M."/>
            <person name="Sun S."/>
            <person name="Cuomo C.A."/>
            <person name="Heitman J."/>
        </authorList>
    </citation>
    <scope>NUCLEOTIDE SEQUENCE</scope>
    <source>
        <strain evidence="3">CBS 10117</strain>
    </source>
</reference>
<evidence type="ECO:0000256" key="1">
    <source>
        <dbReference type="SAM" id="SignalP"/>
    </source>
</evidence>
<proteinExistence type="predicted"/>
<protein>
    <submittedName>
        <fullName evidence="2">Uncharacterized protein</fullName>
    </submittedName>
</protein>
<dbReference type="KEGG" id="kdj:28967784"/>
<dbReference type="Proteomes" id="UP000078595">
    <property type="component" value="Chromosome 4"/>
</dbReference>
<evidence type="ECO:0000313" key="4">
    <source>
        <dbReference type="Proteomes" id="UP000078595"/>
    </source>
</evidence>
<organism evidence="2">
    <name type="scientific">Kwoniella dejecticola CBS 10117</name>
    <dbReference type="NCBI Taxonomy" id="1296121"/>
    <lineage>
        <taxon>Eukaryota</taxon>
        <taxon>Fungi</taxon>
        <taxon>Dikarya</taxon>
        <taxon>Basidiomycota</taxon>
        <taxon>Agaricomycotina</taxon>
        <taxon>Tremellomycetes</taxon>
        <taxon>Tremellales</taxon>
        <taxon>Cryptococcaceae</taxon>
        <taxon>Kwoniella</taxon>
    </lineage>
</organism>
<dbReference type="PROSITE" id="PS50231">
    <property type="entry name" value="RICIN_B_LECTIN"/>
    <property type="match status" value="1"/>
</dbReference>
<dbReference type="GeneID" id="28967784"/>
<reference evidence="2" key="1">
    <citation type="submission" date="2013-07" db="EMBL/GenBank/DDBJ databases">
        <title>The Genome Sequence of Cryptococcus dejecticola CBS10117.</title>
        <authorList>
            <consortium name="The Broad Institute Genome Sequencing Platform"/>
            <person name="Cuomo C."/>
            <person name="Litvintseva A."/>
            <person name="Chen Y."/>
            <person name="Heitman J."/>
            <person name="Sun S."/>
            <person name="Springer D."/>
            <person name="Dromer F."/>
            <person name="Young S.K."/>
            <person name="Zeng Q."/>
            <person name="Gargeya S."/>
            <person name="Fitzgerald M."/>
            <person name="Abouelleil A."/>
            <person name="Alvarado L."/>
            <person name="Berlin A.M."/>
            <person name="Chapman S.B."/>
            <person name="Dewar J."/>
            <person name="Goldberg J."/>
            <person name="Griggs A."/>
            <person name="Gujja S."/>
            <person name="Hansen M."/>
            <person name="Howarth C."/>
            <person name="Imamovic A."/>
            <person name="Larimer J."/>
            <person name="McCowan C."/>
            <person name="Murphy C."/>
            <person name="Pearson M."/>
            <person name="Priest M."/>
            <person name="Roberts A."/>
            <person name="Saif S."/>
            <person name="Shea T."/>
            <person name="Sykes S."/>
            <person name="Wortman J."/>
            <person name="Nusbaum C."/>
            <person name="Birren B."/>
        </authorList>
    </citation>
    <scope>NUCLEOTIDE SEQUENCE [LARGE SCALE GENOMIC DNA]</scope>
    <source>
        <strain evidence="2">CBS 10117</strain>
    </source>
</reference>
<keyword evidence="4" id="KW-1185">Reference proteome</keyword>
<gene>
    <name evidence="2" type="ORF">I303_04085</name>
    <name evidence="3" type="ORF">I303_104066</name>
</gene>
<name>A0A1A6A8I0_9TREE</name>
<dbReference type="AlphaFoldDB" id="A0A1A6A8I0"/>
<dbReference type="SUPFAM" id="SSF50370">
    <property type="entry name" value="Ricin B-like lectins"/>
    <property type="match status" value="1"/>
</dbReference>
<evidence type="ECO:0000313" key="2">
    <source>
        <dbReference type="EMBL" id="OBR86361.1"/>
    </source>
</evidence>
<accession>A0A1A6A8I0</accession>
<dbReference type="Gene3D" id="2.80.10.50">
    <property type="match status" value="1"/>
</dbReference>
<feature type="signal peptide" evidence="1">
    <location>
        <begin position="1"/>
        <end position="19"/>
    </location>
</feature>
<sequence length="193" mass="21459">MLLFIAVLVPFLIGSSTWAKEEQADQSVILRPHGVTNYCVLASAPAGWALVPDSPWNVYTTHGTLTVGPCDEVQYLPMKWDLSPETKSDVILSTEDLTSYPFYALDAGDLSKDDRVTIKPKDEGKPAQKWTHQKDKRISVMVNGTTTRCLTYNATQEATRELDNRALITTNCGEGAQDMTSTFQQVWEITEAK</sequence>
<dbReference type="EMBL" id="KI894030">
    <property type="protein sequence ID" value="OBR86361.1"/>
    <property type="molecule type" value="Genomic_DNA"/>
</dbReference>
<dbReference type="VEuPathDB" id="FungiDB:I303_04085"/>
<dbReference type="OrthoDB" id="2566188at2759"/>
<keyword evidence="1" id="KW-0732">Signal</keyword>
<dbReference type="RefSeq" id="XP_018264203.1">
    <property type="nucleotide sequence ID" value="XM_018407395.1"/>
</dbReference>
<feature type="chain" id="PRO_5008342202" evidence="1">
    <location>
        <begin position="20"/>
        <end position="193"/>
    </location>
</feature>
<reference evidence="3" key="2">
    <citation type="submission" date="2013-07" db="EMBL/GenBank/DDBJ databases">
        <authorList>
            <consortium name="The Broad Institute Genome Sequencing Platform"/>
            <person name="Cuomo C."/>
            <person name="Litvintseva A."/>
            <person name="Chen Y."/>
            <person name="Heitman J."/>
            <person name="Sun S."/>
            <person name="Springer D."/>
            <person name="Dromer F."/>
            <person name="Young S.K."/>
            <person name="Zeng Q."/>
            <person name="Gargeya S."/>
            <person name="Fitzgerald M."/>
            <person name="Abouelleil A."/>
            <person name="Alvarado L."/>
            <person name="Berlin A.M."/>
            <person name="Chapman S.B."/>
            <person name="Dewar J."/>
            <person name="Goldberg J."/>
            <person name="Griggs A."/>
            <person name="Gujja S."/>
            <person name="Hansen M."/>
            <person name="Howarth C."/>
            <person name="Imamovic A."/>
            <person name="Larimer J."/>
            <person name="McCowan C."/>
            <person name="Murphy C."/>
            <person name="Pearson M."/>
            <person name="Priest M."/>
            <person name="Roberts A."/>
            <person name="Saif S."/>
            <person name="Shea T."/>
            <person name="Sykes S."/>
            <person name="Wortman J."/>
            <person name="Nusbaum C."/>
            <person name="Birren B."/>
        </authorList>
    </citation>
    <scope>NUCLEOTIDE SEQUENCE</scope>
    <source>
        <strain evidence="3">CBS 10117</strain>
    </source>
</reference>
<dbReference type="EMBL" id="CP144533">
    <property type="protein sequence ID" value="WWC61482.1"/>
    <property type="molecule type" value="Genomic_DNA"/>
</dbReference>
<dbReference type="InterPro" id="IPR035992">
    <property type="entry name" value="Ricin_B-like_lectins"/>
</dbReference>
<evidence type="ECO:0000313" key="3">
    <source>
        <dbReference type="EMBL" id="WWC61482.1"/>
    </source>
</evidence>